<keyword evidence="2" id="KW-1185">Reference proteome</keyword>
<dbReference type="RefSeq" id="WP_146961776.1">
    <property type="nucleotide sequence ID" value="NZ_CP042467.1"/>
</dbReference>
<evidence type="ECO:0000313" key="2">
    <source>
        <dbReference type="Proteomes" id="UP000321595"/>
    </source>
</evidence>
<accession>A0A5B8XSJ1</accession>
<dbReference type="KEGG" id="bbae:FRD01_17080"/>
<sequence>MLKSNQLVGAGLLIGSISCVVSCGDPSAVEPELVYAVENRFEETRLHHSDIHLEPHSLDECLVGSFGLDYSQAADQLNFIGVIGNVCDEPLSIQVPNKNDPNVFLSANGKRFRWCGVAWEFSNVWYTLELKGGETFNFGSPLTPKRGWEEGTQDFTVSIAWPKPGDRSEKFCDYGPESHYLRTYRPEISDEDRELFLRVIEERMNE</sequence>
<evidence type="ECO:0000313" key="1">
    <source>
        <dbReference type="EMBL" id="QED28922.1"/>
    </source>
</evidence>
<protein>
    <recommendedName>
        <fullName evidence="3">Lipoprotein</fullName>
    </recommendedName>
</protein>
<dbReference type="PROSITE" id="PS51257">
    <property type="entry name" value="PROKAR_LIPOPROTEIN"/>
    <property type="match status" value="1"/>
</dbReference>
<gene>
    <name evidence="1" type="ORF">FRD01_17080</name>
</gene>
<proteinExistence type="predicted"/>
<evidence type="ECO:0008006" key="3">
    <source>
        <dbReference type="Google" id="ProtNLM"/>
    </source>
</evidence>
<dbReference type="EMBL" id="CP042467">
    <property type="protein sequence ID" value="QED28922.1"/>
    <property type="molecule type" value="Genomic_DNA"/>
</dbReference>
<dbReference type="AlphaFoldDB" id="A0A5B8XSJ1"/>
<reference evidence="1 2" key="1">
    <citation type="submission" date="2019-08" db="EMBL/GenBank/DDBJ databases">
        <authorList>
            <person name="Liang Q."/>
        </authorList>
    </citation>
    <scope>NUCLEOTIDE SEQUENCE [LARGE SCALE GENOMIC DNA]</scope>
    <source>
        <strain evidence="1 2">V1718</strain>
    </source>
</reference>
<name>A0A5B8XSJ1_9DELT</name>
<organism evidence="1 2">
    <name type="scientific">Microvenator marinus</name>
    <dbReference type="NCBI Taxonomy" id="2600177"/>
    <lineage>
        <taxon>Bacteria</taxon>
        <taxon>Deltaproteobacteria</taxon>
        <taxon>Bradymonadales</taxon>
        <taxon>Microvenatoraceae</taxon>
        <taxon>Microvenator</taxon>
    </lineage>
</organism>
<dbReference type="Proteomes" id="UP000321595">
    <property type="component" value="Chromosome"/>
</dbReference>